<dbReference type="AlphaFoldDB" id="A0A3N4KC16"/>
<keyword evidence="3 7" id="KW-0812">Transmembrane</keyword>
<dbReference type="InParanoid" id="A0A3N4KC16"/>
<evidence type="ECO:0000256" key="6">
    <source>
        <dbReference type="ARBA" id="ARBA00023136"/>
    </source>
</evidence>
<evidence type="ECO:0000313" key="10">
    <source>
        <dbReference type="Proteomes" id="UP000277580"/>
    </source>
</evidence>
<dbReference type="EMBL" id="ML119170">
    <property type="protein sequence ID" value="RPB08033.1"/>
    <property type="molecule type" value="Genomic_DNA"/>
</dbReference>
<reference evidence="9 10" key="1">
    <citation type="journal article" date="2018" name="Nat. Ecol. Evol.">
        <title>Pezizomycetes genomes reveal the molecular basis of ectomycorrhizal truffle lifestyle.</title>
        <authorList>
            <person name="Murat C."/>
            <person name="Payen T."/>
            <person name="Noel B."/>
            <person name="Kuo A."/>
            <person name="Morin E."/>
            <person name="Chen J."/>
            <person name="Kohler A."/>
            <person name="Krizsan K."/>
            <person name="Balestrini R."/>
            <person name="Da Silva C."/>
            <person name="Montanini B."/>
            <person name="Hainaut M."/>
            <person name="Levati E."/>
            <person name="Barry K.W."/>
            <person name="Belfiori B."/>
            <person name="Cichocki N."/>
            <person name="Clum A."/>
            <person name="Dockter R.B."/>
            <person name="Fauchery L."/>
            <person name="Guy J."/>
            <person name="Iotti M."/>
            <person name="Le Tacon F."/>
            <person name="Lindquist E.A."/>
            <person name="Lipzen A."/>
            <person name="Malagnac F."/>
            <person name="Mello A."/>
            <person name="Molinier V."/>
            <person name="Miyauchi S."/>
            <person name="Poulain J."/>
            <person name="Riccioni C."/>
            <person name="Rubini A."/>
            <person name="Sitrit Y."/>
            <person name="Splivallo R."/>
            <person name="Traeger S."/>
            <person name="Wang M."/>
            <person name="Zifcakova L."/>
            <person name="Wipf D."/>
            <person name="Zambonelli A."/>
            <person name="Paolocci F."/>
            <person name="Nowrousian M."/>
            <person name="Ottonello S."/>
            <person name="Baldrian P."/>
            <person name="Spatafora J.W."/>
            <person name="Henrissat B."/>
            <person name="Nagy L.G."/>
            <person name="Aury J.M."/>
            <person name="Wincker P."/>
            <person name="Grigoriev I.V."/>
            <person name="Bonfante P."/>
            <person name="Martin F.M."/>
        </authorList>
    </citation>
    <scope>NUCLEOTIDE SEQUENCE [LARGE SCALE GENOMIC DNA]</scope>
    <source>
        <strain evidence="9 10">CCBAS932</strain>
    </source>
</reference>
<comment type="similarity">
    <text evidence="2">Belongs to the TMEM97/sigma-2 receptor family.</text>
</comment>
<dbReference type="Proteomes" id="UP000277580">
    <property type="component" value="Unassembled WGS sequence"/>
</dbReference>
<evidence type="ECO:0000259" key="8">
    <source>
        <dbReference type="PROSITE" id="PS51751"/>
    </source>
</evidence>
<keyword evidence="4 7" id="KW-0256">Endoplasmic reticulum</keyword>
<comment type="subcellular location">
    <subcellularLocation>
        <location evidence="1">Endoplasmic reticulum membrane</location>
        <topology evidence="1">Multi-pass membrane protein</topology>
    </subcellularLocation>
</comment>
<dbReference type="InterPro" id="IPR033118">
    <property type="entry name" value="EXPERA"/>
</dbReference>
<feature type="transmembrane region" description="Helical" evidence="7">
    <location>
        <begin position="65"/>
        <end position="87"/>
    </location>
</feature>
<keyword evidence="5 7" id="KW-1133">Transmembrane helix</keyword>
<dbReference type="InterPro" id="IPR016964">
    <property type="entry name" value="Sigma2_recept"/>
</dbReference>
<name>A0A3N4KC16_9PEZI</name>
<evidence type="ECO:0000313" key="9">
    <source>
        <dbReference type="EMBL" id="RPB08033.1"/>
    </source>
</evidence>
<dbReference type="PANTHER" id="PTHR31204">
    <property type="entry name" value="SIGMA INTRACELLULAR RECEPTOR 2"/>
    <property type="match status" value="1"/>
</dbReference>
<keyword evidence="6 7" id="KW-0472">Membrane</keyword>
<dbReference type="STRING" id="1392247.A0A3N4KC16"/>
<accession>A0A3N4KC16</accession>
<evidence type="ECO:0000256" key="3">
    <source>
        <dbReference type="ARBA" id="ARBA00022692"/>
    </source>
</evidence>
<evidence type="ECO:0000256" key="2">
    <source>
        <dbReference type="ARBA" id="ARBA00009096"/>
    </source>
</evidence>
<dbReference type="PROSITE" id="PS51751">
    <property type="entry name" value="EXPERA"/>
    <property type="match status" value="1"/>
</dbReference>
<dbReference type="PANTHER" id="PTHR31204:SF1">
    <property type="entry name" value="SIGMA INTRACELLULAR RECEPTOR 2"/>
    <property type="match status" value="1"/>
</dbReference>
<dbReference type="Pfam" id="PF05241">
    <property type="entry name" value="EBP"/>
    <property type="match status" value="1"/>
</dbReference>
<feature type="domain" description="EXPERA" evidence="8">
    <location>
        <begin position="10"/>
        <end position="146"/>
    </location>
</feature>
<gene>
    <name evidence="9" type="ORF">P167DRAFT_568234</name>
</gene>
<sequence>MATPMTSRPKDLFYFLFSAMFTTSMVFMDLIPLWPKAILPQVLKDNHTWYLTTFNDQLMIKFEPWFAAFLAVEALYQLPTTIWFLSAIPSENPKFPARALTYASISFLTTLTSCWAIWKDGDMTEMQKYILLGFYAPFAGIFGFMAMDMSCRIQAKMAPKAVKGKKRV</sequence>
<feature type="transmembrane region" description="Helical" evidence="7">
    <location>
        <begin position="12"/>
        <end position="34"/>
    </location>
</feature>
<dbReference type="PIRSF" id="PIRSF031032">
    <property type="entry name" value="TMP_97_prd"/>
    <property type="match status" value="1"/>
</dbReference>
<dbReference type="GO" id="GO:0005789">
    <property type="term" value="C:endoplasmic reticulum membrane"/>
    <property type="evidence" value="ECO:0007669"/>
    <property type="project" value="UniProtKB-SubCell"/>
</dbReference>
<organism evidence="9 10">
    <name type="scientific">Morchella conica CCBAS932</name>
    <dbReference type="NCBI Taxonomy" id="1392247"/>
    <lineage>
        <taxon>Eukaryota</taxon>
        <taxon>Fungi</taxon>
        <taxon>Dikarya</taxon>
        <taxon>Ascomycota</taxon>
        <taxon>Pezizomycotina</taxon>
        <taxon>Pezizomycetes</taxon>
        <taxon>Pezizales</taxon>
        <taxon>Morchellaceae</taxon>
        <taxon>Morchella</taxon>
    </lineage>
</organism>
<dbReference type="InterPro" id="IPR051987">
    <property type="entry name" value="Sigma-2_receptor-like"/>
</dbReference>
<evidence type="ECO:0000256" key="1">
    <source>
        <dbReference type="ARBA" id="ARBA00004477"/>
    </source>
</evidence>
<feature type="transmembrane region" description="Helical" evidence="7">
    <location>
        <begin position="99"/>
        <end position="118"/>
    </location>
</feature>
<evidence type="ECO:0000256" key="7">
    <source>
        <dbReference type="PIRNR" id="PIRNR031032"/>
    </source>
</evidence>
<proteinExistence type="inferred from homology"/>
<evidence type="ECO:0000256" key="5">
    <source>
        <dbReference type="ARBA" id="ARBA00022989"/>
    </source>
</evidence>
<feature type="transmembrane region" description="Helical" evidence="7">
    <location>
        <begin position="130"/>
        <end position="147"/>
    </location>
</feature>
<evidence type="ECO:0000256" key="4">
    <source>
        <dbReference type="ARBA" id="ARBA00022824"/>
    </source>
</evidence>
<protein>
    <recommendedName>
        <fullName evidence="7">Efficient mitochondria targeting-associated protein 19</fullName>
    </recommendedName>
</protein>
<keyword evidence="10" id="KW-1185">Reference proteome</keyword>
<dbReference type="OrthoDB" id="433124at2759"/>